<organism evidence="1 2">
    <name type="scientific">Blastocystis sp. subtype 1 (strain ATCC 50177 / NandII)</name>
    <dbReference type="NCBI Taxonomy" id="478820"/>
    <lineage>
        <taxon>Eukaryota</taxon>
        <taxon>Sar</taxon>
        <taxon>Stramenopiles</taxon>
        <taxon>Bigyra</taxon>
        <taxon>Opalozoa</taxon>
        <taxon>Opalinata</taxon>
        <taxon>Blastocystidae</taxon>
        <taxon>Blastocystis</taxon>
    </lineage>
</organism>
<dbReference type="SUPFAM" id="SSF53098">
    <property type="entry name" value="Ribonuclease H-like"/>
    <property type="match status" value="1"/>
</dbReference>
<dbReference type="Gene3D" id="3.30.420.10">
    <property type="entry name" value="Ribonuclease H-like superfamily/Ribonuclease H"/>
    <property type="match status" value="1"/>
</dbReference>
<dbReference type="EMBL" id="LXWW01000094">
    <property type="protein sequence ID" value="OAO16214.1"/>
    <property type="molecule type" value="Genomic_DNA"/>
</dbReference>
<comment type="caution">
    <text evidence="1">The sequence shown here is derived from an EMBL/GenBank/DDBJ whole genome shotgun (WGS) entry which is preliminary data.</text>
</comment>
<reference evidence="1 2" key="1">
    <citation type="submission" date="2016-05" db="EMBL/GenBank/DDBJ databases">
        <title>Nuclear genome of Blastocystis sp. subtype 1 NandII.</title>
        <authorList>
            <person name="Gentekaki E."/>
            <person name="Curtis B."/>
            <person name="Stairs C."/>
            <person name="Eme L."/>
            <person name="Herman E."/>
            <person name="Klimes V."/>
            <person name="Arias M.C."/>
            <person name="Elias M."/>
            <person name="Hilliou F."/>
            <person name="Klute M."/>
            <person name="Malik S.-B."/>
            <person name="Pightling A."/>
            <person name="Rachubinski R."/>
            <person name="Salas D."/>
            <person name="Schlacht A."/>
            <person name="Suga H."/>
            <person name="Archibald J."/>
            <person name="Ball S.G."/>
            <person name="Clark G."/>
            <person name="Dacks J."/>
            <person name="Van Der Giezen M."/>
            <person name="Tsaousis A."/>
            <person name="Roger A."/>
        </authorList>
    </citation>
    <scope>NUCLEOTIDE SEQUENCE [LARGE SCALE GENOMIC DNA]</scope>
    <source>
        <strain evidence="2">ATCC 50177 / NandII</strain>
    </source>
</reference>
<dbReference type="Gene3D" id="3.80.10.10">
    <property type="entry name" value="Ribonuclease Inhibitor"/>
    <property type="match status" value="1"/>
</dbReference>
<dbReference type="AlphaFoldDB" id="A0A196SJW3"/>
<dbReference type="InterPro" id="IPR039637">
    <property type="entry name" value="CNOT7/CNOT8/Pop2"/>
</dbReference>
<dbReference type="InterPro" id="IPR036397">
    <property type="entry name" value="RNaseH_sf"/>
</dbReference>
<gene>
    <name evidence="1" type="ORF">AV274_2060</name>
</gene>
<proteinExistence type="predicted"/>
<dbReference type="GO" id="GO:0003676">
    <property type="term" value="F:nucleic acid binding"/>
    <property type="evidence" value="ECO:0007669"/>
    <property type="project" value="InterPro"/>
</dbReference>
<dbReference type="PANTHER" id="PTHR10797">
    <property type="entry name" value="CCR4-NOT TRANSCRIPTION COMPLEX SUBUNIT"/>
    <property type="match status" value="1"/>
</dbReference>
<dbReference type="SUPFAM" id="SSF52058">
    <property type="entry name" value="L domain-like"/>
    <property type="match status" value="1"/>
</dbReference>
<protein>
    <submittedName>
        <fullName evidence="1">CCR4-NOT transcription complex subunit 8</fullName>
    </submittedName>
</protein>
<dbReference type="GO" id="GO:0004535">
    <property type="term" value="F:poly(A)-specific ribonuclease activity"/>
    <property type="evidence" value="ECO:0007669"/>
    <property type="project" value="InterPro"/>
</dbReference>
<dbReference type="OrthoDB" id="1164111at2759"/>
<dbReference type="InterPro" id="IPR012337">
    <property type="entry name" value="RNaseH-like_sf"/>
</dbReference>
<dbReference type="InterPro" id="IPR032675">
    <property type="entry name" value="LRR_dom_sf"/>
</dbReference>
<sequence length="672" mass="75793">MEEIAEHGPDWVITHEGVKYVLRTMSGGNTTEYTLYSEQEGNTSTLIQLSSNCVSVLDKQRVKEYAVNVDFAASEGLLIVDKCLYIQFDLRPSEEVHLILADITSKELLVVPRDASADSSVIISADRWDGPCEMDSPCGWGRSIIGGGVLAYEGFRVKNRDVCYGTYYHTDGSSRYVGGLVNGRFWGPGDHFNAKGDLVYSGEWIWNRKRPSRAFIKSYYDPVVISQTVSSLTFGDNAGTSKHLTDIDFSPFQSLTHLTFQHGCFPHARRVRLCNLPELTTVDVGDTCFFNMRPNRSDEREFRLQNCPKLSELCIGALSFYTFTVCALADLPALQEIRMGKKEAMTHCFMYADLVVRDLPSLEVLKLGDYAFGAAEKVVIENLPSLKDICFGRCVAYKNDTKAANVLLRNLPELTVLDADYYCFDSAEEVIVENVPNINEIHLQQSCLHIQNAIVSNIFEYNTLRENVNKLKIIQLGITLCSAAGQVASDYPTWQFNFQFDTTNDIINEDSKLLLESSGLNFSNHTDSGINPTRFSELLTMSGLVLNNKIRWISFHGDYDFAYLIKLLTGSNLPESKEEFDTIREIFFPHVFDVKYIFHTFNTMSVGLNKIADQLKVQRLGIQHQSGSDSLLTAETFFKLRELYIEDGDESQYDGHLYGALDLHKQSSFTFV</sequence>
<evidence type="ECO:0000313" key="1">
    <source>
        <dbReference type="EMBL" id="OAO16214.1"/>
    </source>
</evidence>
<dbReference type="SUPFAM" id="SSF82185">
    <property type="entry name" value="Histone H3 K4-specific methyltransferase SET7/9 N-terminal domain"/>
    <property type="match status" value="1"/>
</dbReference>
<evidence type="ECO:0000313" key="2">
    <source>
        <dbReference type="Proteomes" id="UP000078348"/>
    </source>
</evidence>
<name>A0A196SJW3_BLAHN</name>
<dbReference type="STRING" id="478820.A0A196SJW3"/>
<dbReference type="Proteomes" id="UP000078348">
    <property type="component" value="Unassembled WGS sequence"/>
</dbReference>
<accession>A0A196SJW3</accession>
<dbReference type="GO" id="GO:0030014">
    <property type="term" value="C:CCR4-NOT complex"/>
    <property type="evidence" value="ECO:0007669"/>
    <property type="project" value="InterPro"/>
</dbReference>
<keyword evidence="2" id="KW-1185">Reference proteome</keyword>